<keyword evidence="3" id="KW-1185">Reference proteome</keyword>
<proteinExistence type="predicted"/>
<organism evidence="2 3">
    <name type="scientific">Marilutibacter spongiae</name>
    <dbReference type="NCBI Taxonomy" id="2025720"/>
    <lineage>
        <taxon>Bacteria</taxon>
        <taxon>Pseudomonadati</taxon>
        <taxon>Pseudomonadota</taxon>
        <taxon>Gammaproteobacteria</taxon>
        <taxon>Lysobacterales</taxon>
        <taxon>Lysobacteraceae</taxon>
        <taxon>Marilutibacter</taxon>
    </lineage>
</organism>
<sequence>MDELGFDFEDAVAWFPHEQDQPYVLVRVSDQNVAELAAAMGVPLRRCYITDAAIEQAVQQHGVTRADVVRSVLPDAGSTMSGDFGEVLGYFYQAARELPATAIGPKKWRLKQDRTKPAPKSDVVHFVMPNRPHASEADVILCSEVKAKATNGASQPIANAIADCKKDRISRLANTLVWLRDRAVTTNLGDVDIPLLNRFIDAVDSPAASKRFRAVAVISNALLDDELVSAPTEADSEYTLVVIGVPNLHATYTAVYAAAIESVA</sequence>
<evidence type="ECO:0000259" key="1">
    <source>
        <dbReference type="Pfam" id="PF08878"/>
    </source>
</evidence>
<name>A0A7W3Y5V6_9GAMM</name>
<evidence type="ECO:0000313" key="3">
    <source>
        <dbReference type="Proteomes" id="UP000523196"/>
    </source>
</evidence>
<dbReference type="RefSeq" id="WP_182686665.1">
    <property type="nucleotide sequence ID" value="NZ_JACHTF010000007.1"/>
</dbReference>
<dbReference type="AlphaFoldDB" id="A0A7W3Y5V6"/>
<comment type="caution">
    <text evidence="2">The sequence shown here is derived from an EMBL/GenBank/DDBJ whole genome shotgun (WGS) entry which is preliminary data.</text>
</comment>
<feature type="domain" description="Anti-bacteriophage protein A/HamA C-terminal" evidence="1">
    <location>
        <begin position="27"/>
        <end position="257"/>
    </location>
</feature>
<evidence type="ECO:0000313" key="2">
    <source>
        <dbReference type="EMBL" id="MBB1060587.1"/>
    </source>
</evidence>
<dbReference type="Proteomes" id="UP000523196">
    <property type="component" value="Unassembled WGS sequence"/>
</dbReference>
<reference evidence="2 3" key="1">
    <citation type="submission" date="2020-08" db="EMBL/GenBank/DDBJ databases">
        <authorList>
            <person name="Xu S."/>
            <person name="Li A."/>
        </authorList>
    </citation>
    <scope>NUCLEOTIDE SEQUENCE [LARGE SCALE GENOMIC DNA]</scope>
    <source>
        <strain evidence="2 3">119BY6-57</strain>
    </source>
</reference>
<dbReference type="InterPro" id="IPR014976">
    <property type="entry name" value="AbpA_HamA_C"/>
</dbReference>
<accession>A0A7W3Y5V6</accession>
<gene>
    <name evidence="2" type="ORF">H4F98_08375</name>
</gene>
<dbReference type="Pfam" id="PF08878">
    <property type="entry name" value="HamA"/>
    <property type="match status" value="1"/>
</dbReference>
<protein>
    <submittedName>
        <fullName evidence="2">DUF1837 domain-containing protein</fullName>
    </submittedName>
</protein>
<dbReference type="EMBL" id="JACHTF010000007">
    <property type="protein sequence ID" value="MBB1060587.1"/>
    <property type="molecule type" value="Genomic_DNA"/>
</dbReference>